<proteinExistence type="predicted"/>
<name>A0A6A6F2H0_9PEZI</name>
<keyword evidence="2" id="KW-1185">Reference proteome</keyword>
<dbReference type="EMBL" id="ML992696">
    <property type="protein sequence ID" value="KAF2208145.1"/>
    <property type="molecule type" value="Genomic_DNA"/>
</dbReference>
<reference evidence="1" key="1">
    <citation type="journal article" date="2020" name="Stud. Mycol.">
        <title>101 Dothideomycetes genomes: a test case for predicting lifestyles and emergence of pathogens.</title>
        <authorList>
            <person name="Haridas S."/>
            <person name="Albert R."/>
            <person name="Binder M."/>
            <person name="Bloem J."/>
            <person name="Labutti K."/>
            <person name="Salamov A."/>
            <person name="Andreopoulos B."/>
            <person name="Baker S."/>
            <person name="Barry K."/>
            <person name="Bills G."/>
            <person name="Bluhm B."/>
            <person name="Cannon C."/>
            <person name="Castanera R."/>
            <person name="Culley D."/>
            <person name="Daum C."/>
            <person name="Ezra D."/>
            <person name="Gonzalez J."/>
            <person name="Henrissat B."/>
            <person name="Kuo A."/>
            <person name="Liang C."/>
            <person name="Lipzen A."/>
            <person name="Lutzoni F."/>
            <person name="Magnuson J."/>
            <person name="Mondo S."/>
            <person name="Nolan M."/>
            <person name="Ohm R."/>
            <person name="Pangilinan J."/>
            <person name="Park H.-J."/>
            <person name="Ramirez L."/>
            <person name="Alfaro M."/>
            <person name="Sun H."/>
            <person name="Tritt A."/>
            <person name="Yoshinaga Y."/>
            <person name="Zwiers L.-H."/>
            <person name="Turgeon B."/>
            <person name="Goodwin S."/>
            <person name="Spatafora J."/>
            <person name="Crous P."/>
            <person name="Grigoriev I."/>
        </authorList>
    </citation>
    <scope>NUCLEOTIDE SEQUENCE</scope>
    <source>
        <strain evidence="1">SCOH1-5</strain>
    </source>
</reference>
<dbReference type="AlphaFoldDB" id="A0A6A6F2H0"/>
<evidence type="ECO:0000313" key="1">
    <source>
        <dbReference type="EMBL" id="KAF2208145.1"/>
    </source>
</evidence>
<gene>
    <name evidence="1" type="ORF">CERZMDRAFT_101599</name>
</gene>
<organism evidence="1 2">
    <name type="scientific">Cercospora zeae-maydis SCOH1-5</name>
    <dbReference type="NCBI Taxonomy" id="717836"/>
    <lineage>
        <taxon>Eukaryota</taxon>
        <taxon>Fungi</taxon>
        <taxon>Dikarya</taxon>
        <taxon>Ascomycota</taxon>
        <taxon>Pezizomycotina</taxon>
        <taxon>Dothideomycetes</taxon>
        <taxon>Dothideomycetidae</taxon>
        <taxon>Mycosphaerellales</taxon>
        <taxon>Mycosphaerellaceae</taxon>
        <taxon>Cercospora</taxon>
    </lineage>
</organism>
<protein>
    <submittedName>
        <fullName evidence="1">Uncharacterized protein</fullName>
    </submittedName>
</protein>
<sequence length="454" mass="51419">MVDTSHPHVLHFRYPACELLCQDGNLPFLSEPAFAEYRVRPIKDGTLQRSFGTDFHVVLSSSLDEQVYSSLPNLGPLFHVINQLYSVPGESELQYVEGRLALDDEYWRHAFRLVTVQDGVNVNTQEWTLVSAEVMQLEEPQYRDVPWIAMFLHLIERKSDMACYHVEQQMLNHFDSGQVEAEIEQHPWGFRRFWTAHQYFLARVVLQNFGYALRDLPVVALPCSDFVPSTWQGFERTGLDEILALRCPKCDKRLLDDTETEEVKACHENTNTRGAFVEMNSQWSTLDSEPSSFEVISVHPKALGAAVELALASLQPPSLILPAAMSMAAMEETTEIKKQLRVLCSGSKLPLAVAPAELVNILQQQISDRTLQQSFLRPGYVAFVHKWCCRAVSFLVHFRCDEAGPQHVGLHLHGSLQVYNPAGWTTIDELDAGLHKLAIEKACVEVIIDQDMDL</sequence>
<dbReference type="Proteomes" id="UP000799539">
    <property type="component" value="Unassembled WGS sequence"/>
</dbReference>
<evidence type="ECO:0000313" key="2">
    <source>
        <dbReference type="Proteomes" id="UP000799539"/>
    </source>
</evidence>
<dbReference type="OrthoDB" id="3634743at2759"/>
<accession>A0A6A6F2H0</accession>